<feature type="compositionally biased region" description="Low complexity" evidence="2">
    <location>
        <begin position="1169"/>
        <end position="1192"/>
    </location>
</feature>
<name>A0A8H5M5T0_9AGAR</name>
<dbReference type="Proteomes" id="UP000518752">
    <property type="component" value="Unassembled WGS sequence"/>
</dbReference>
<feature type="compositionally biased region" description="Basic and acidic residues" evidence="2">
    <location>
        <begin position="271"/>
        <end position="283"/>
    </location>
</feature>
<feature type="compositionally biased region" description="Low complexity" evidence="2">
    <location>
        <begin position="1071"/>
        <end position="1088"/>
    </location>
</feature>
<feature type="compositionally biased region" description="Low complexity" evidence="2">
    <location>
        <begin position="400"/>
        <end position="436"/>
    </location>
</feature>
<evidence type="ECO:0000313" key="4">
    <source>
        <dbReference type="Proteomes" id="UP000518752"/>
    </source>
</evidence>
<keyword evidence="4" id="KW-1185">Reference proteome</keyword>
<proteinExistence type="predicted"/>
<reference evidence="3 4" key="1">
    <citation type="journal article" date="2020" name="ISME J.">
        <title>Uncovering the hidden diversity of litter-decomposition mechanisms in mushroom-forming fungi.</title>
        <authorList>
            <person name="Floudas D."/>
            <person name="Bentzer J."/>
            <person name="Ahren D."/>
            <person name="Johansson T."/>
            <person name="Persson P."/>
            <person name="Tunlid A."/>
        </authorList>
    </citation>
    <scope>NUCLEOTIDE SEQUENCE [LARGE SCALE GENOMIC DNA]</scope>
    <source>
        <strain evidence="3 4">CBS 406.79</strain>
    </source>
</reference>
<feature type="compositionally biased region" description="Basic residues" evidence="2">
    <location>
        <begin position="60"/>
        <end position="69"/>
    </location>
</feature>
<feature type="compositionally biased region" description="Polar residues" evidence="2">
    <location>
        <begin position="149"/>
        <end position="167"/>
    </location>
</feature>
<dbReference type="OrthoDB" id="2593174at2759"/>
<feature type="region of interest" description="Disordered" evidence="2">
    <location>
        <begin position="318"/>
        <end position="363"/>
    </location>
</feature>
<dbReference type="AlphaFoldDB" id="A0A8H5M5T0"/>
<keyword evidence="1" id="KW-0175">Coiled coil</keyword>
<dbReference type="PANTHER" id="PTHR23159">
    <property type="entry name" value="CENTROSOMAL PROTEIN 2"/>
    <property type="match status" value="1"/>
</dbReference>
<evidence type="ECO:0000256" key="1">
    <source>
        <dbReference type="SAM" id="Coils"/>
    </source>
</evidence>
<feature type="region of interest" description="Disordered" evidence="2">
    <location>
        <begin position="400"/>
        <end position="441"/>
    </location>
</feature>
<gene>
    <name evidence="3" type="ORF">D9757_007560</name>
</gene>
<feature type="compositionally biased region" description="Pro residues" evidence="2">
    <location>
        <begin position="49"/>
        <end position="58"/>
    </location>
</feature>
<feature type="region of interest" description="Disordered" evidence="2">
    <location>
        <begin position="1059"/>
        <end position="1270"/>
    </location>
</feature>
<organism evidence="3 4">
    <name type="scientific">Collybiopsis confluens</name>
    <dbReference type="NCBI Taxonomy" id="2823264"/>
    <lineage>
        <taxon>Eukaryota</taxon>
        <taxon>Fungi</taxon>
        <taxon>Dikarya</taxon>
        <taxon>Basidiomycota</taxon>
        <taxon>Agaricomycotina</taxon>
        <taxon>Agaricomycetes</taxon>
        <taxon>Agaricomycetidae</taxon>
        <taxon>Agaricales</taxon>
        <taxon>Marasmiineae</taxon>
        <taxon>Omphalotaceae</taxon>
        <taxon>Collybiopsis</taxon>
    </lineage>
</organism>
<feature type="compositionally biased region" description="Low complexity" evidence="2">
    <location>
        <begin position="1201"/>
        <end position="1224"/>
    </location>
</feature>
<evidence type="ECO:0000256" key="2">
    <source>
        <dbReference type="SAM" id="MobiDB-lite"/>
    </source>
</evidence>
<evidence type="ECO:0000313" key="3">
    <source>
        <dbReference type="EMBL" id="KAF5381923.1"/>
    </source>
</evidence>
<dbReference type="EMBL" id="JAACJN010000055">
    <property type="protein sequence ID" value="KAF5381923.1"/>
    <property type="molecule type" value="Genomic_DNA"/>
</dbReference>
<sequence length="1270" mass="142137">MWRKIFKHGEQDTTSLSTSTSQGEVIGKVLEQHPNLSMFRSGPQESAQPSPPSPPPSPSKSRHFFKRASRMPMRDDDEGRSPSPSPGPPKLTLGIPKKVKSSLSLVGNQSQSSIGRTSGRDLLSSASADRRPSLDLLRSPSSPNPFDSVRSSPPEFNQRPSVDTLRTLNADHDDIRPLTPSGFPQGSVRSILRDPNTPGTGRNVRFFSRTLYQDPTPDQSVDNEYQPPHSPPISGTESHRTGSLSEVVFRPSSSPKNARPTVAQVFSPLRQEADREEPQHEQDISNLLNLSQDVQLPHLPPGLDFDLELDKVLDLPLSDDDNVRELGNVMTSTPYRGSLKVKGKQRESDDSLQAPSLSKLDDGIFHSREKSPKLHSTLHDRSHSFSFGGSTAFFSMADTSNRSSTSSVVPSLTSTDTKSSPSPISPKSTDSPSNSSLRGRSRALSDTVFHSMLRSSPAAPKHPEADINDESSSDLMLYDPVVKPEPDPFSATANTYYTPQTMIPVTPPRGTSGHVRNTSREDSVIVSLQTQLALQTELCGQYEADLRARDEMVQILNQKMGDFEKDDMRRRGLLKAWKKRVQELEKQCRFLEDEVEGSRQESMERSIMDEASGEALRMLHRQIAGLERERGDMSRREESLREEVQTLESLMQERSEEIMSLKETVWSRDESQRALQKGLQEAQEQIEQIGNTSTVTTMDLVEGEDREEERERHQLAEAEWEKQRLEMVMAMEKTKAENVALEGEAEKLRQQLKTNEDELTMLKNELEAQWGHTEKANEKIEVLEEKKGELEKERQNLQAELEQLQERLGSVERADRKYGCEWDESENRRSELEEDKRLLEDEMRQANEDLQQQLQSAKDQIRYKHEHAERIAQNMKERETRIAELEIERQYTVDETSRLQSNLEQRDAEIARYSSRAVEQEQEIENLQERLSKINREHAHALGEQERALQAATEHDDETTGQLKDLLKRQGEQNVEIHESKDKITNLQGEVDRLRRQVHTLQQDSADKEVKIVEMTKKHNVAREDLSQMNMALDSKQQELELIKRKHQVRGTAGSISVANTPTAARRRDSTIFSTPSTSRPSSTLSNSSDKETPSTVMTKELKLSSENITSSKPNTLAKSTRINGSMAPPSTIKPRLSSVGHPPSRMSIGTPTPIGRVASLTKSFSAKPTVSNSNSTSTSSASTPSFSRPGSVTAHHRRTSAMSGGSTSSISSSSGMKSAPSAPIVTPTKEASNAALDELQEDEKENWNTDSTPASTRADKRRTMIPTPA</sequence>
<accession>A0A8H5M5T0</accession>
<protein>
    <submittedName>
        <fullName evidence="3">Uncharacterized protein</fullName>
    </submittedName>
</protein>
<feature type="compositionally biased region" description="Polar residues" evidence="2">
    <location>
        <begin position="233"/>
        <end position="244"/>
    </location>
</feature>
<feature type="compositionally biased region" description="Polar residues" evidence="2">
    <location>
        <begin position="1105"/>
        <end position="1124"/>
    </location>
</feature>
<feature type="region of interest" description="Disordered" evidence="2">
    <location>
        <begin position="1"/>
        <end position="288"/>
    </location>
</feature>
<feature type="compositionally biased region" description="Polar residues" evidence="2">
    <location>
        <begin position="101"/>
        <end position="116"/>
    </location>
</feature>
<dbReference type="PANTHER" id="PTHR23159:SF31">
    <property type="entry name" value="CENTROSOME-ASSOCIATED PROTEIN CEP250 ISOFORM X1"/>
    <property type="match status" value="1"/>
</dbReference>
<comment type="caution">
    <text evidence="3">The sequence shown here is derived from an EMBL/GenBank/DDBJ whole genome shotgun (WGS) entry which is preliminary data.</text>
</comment>
<feature type="coiled-coil region" evidence="1">
    <location>
        <begin position="977"/>
        <end position="1046"/>
    </location>
</feature>
<feature type="coiled-coil region" evidence="1">
    <location>
        <begin position="574"/>
        <end position="944"/>
    </location>
</feature>
<feature type="compositionally biased region" description="Polar residues" evidence="2">
    <location>
        <begin position="210"/>
        <end position="223"/>
    </location>
</feature>